<evidence type="ECO:0000256" key="5">
    <source>
        <dbReference type="ARBA" id="ARBA00022741"/>
    </source>
</evidence>
<feature type="compositionally biased region" description="Low complexity" evidence="9">
    <location>
        <begin position="469"/>
        <end position="532"/>
    </location>
</feature>
<evidence type="ECO:0000256" key="6">
    <source>
        <dbReference type="ARBA" id="ARBA00022777"/>
    </source>
</evidence>
<dbReference type="Pfam" id="PF07730">
    <property type="entry name" value="HisKA_3"/>
    <property type="match status" value="1"/>
</dbReference>
<keyword evidence="6" id="KW-0418">Kinase</keyword>
<keyword evidence="10" id="KW-1133">Transmembrane helix</keyword>
<feature type="compositionally biased region" description="Gly residues" evidence="9">
    <location>
        <begin position="546"/>
        <end position="561"/>
    </location>
</feature>
<protein>
    <recommendedName>
        <fullName evidence="2">histidine kinase</fullName>
        <ecNumber evidence="2">2.7.13.3</ecNumber>
    </recommendedName>
</protein>
<dbReference type="EC" id="2.7.13.3" evidence="2"/>
<keyword evidence="10" id="KW-0812">Transmembrane</keyword>
<dbReference type="PANTHER" id="PTHR24421:SF10">
    <property type="entry name" value="NITRATE_NITRITE SENSOR PROTEIN NARQ"/>
    <property type="match status" value="1"/>
</dbReference>
<keyword evidence="8" id="KW-0902">Two-component regulatory system</keyword>
<keyword evidence="10" id="KW-0472">Membrane</keyword>
<evidence type="ECO:0000259" key="11">
    <source>
        <dbReference type="Pfam" id="PF07730"/>
    </source>
</evidence>
<feature type="region of interest" description="Disordered" evidence="9">
    <location>
        <begin position="544"/>
        <end position="627"/>
    </location>
</feature>
<gene>
    <name evidence="12" type="ORF">GCM10010361_35460</name>
</gene>
<feature type="transmembrane region" description="Helical" evidence="10">
    <location>
        <begin position="92"/>
        <end position="112"/>
    </location>
</feature>
<evidence type="ECO:0000256" key="9">
    <source>
        <dbReference type="SAM" id="MobiDB-lite"/>
    </source>
</evidence>
<accession>A0ABN1A5S9</accession>
<comment type="caution">
    <text evidence="12">The sequence shown here is derived from an EMBL/GenBank/DDBJ whole genome shotgun (WGS) entry which is preliminary data.</text>
</comment>
<feature type="transmembrane region" description="Helical" evidence="10">
    <location>
        <begin position="143"/>
        <end position="164"/>
    </location>
</feature>
<keyword evidence="5" id="KW-0547">Nucleotide-binding</keyword>
<dbReference type="InterPro" id="IPR011712">
    <property type="entry name" value="Sig_transdc_His_kin_sub3_dim/P"/>
</dbReference>
<dbReference type="InterPro" id="IPR036890">
    <property type="entry name" value="HATPase_C_sf"/>
</dbReference>
<feature type="domain" description="Signal transduction histidine kinase subgroup 3 dimerisation and phosphoacceptor" evidence="11">
    <location>
        <begin position="256"/>
        <end position="321"/>
    </location>
</feature>
<dbReference type="CDD" id="cd16917">
    <property type="entry name" value="HATPase_UhpB-NarQ-NarX-like"/>
    <property type="match status" value="1"/>
</dbReference>
<evidence type="ECO:0000256" key="1">
    <source>
        <dbReference type="ARBA" id="ARBA00000085"/>
    </source>
</evidence>
<evidence type="ECO:0000313" key="13">
    <source>
        <dbReference type="Proteomes" id="UP001500909"/>
    </source>
</evidence>
<evidence type="ECO:0000256" key="4">
    <source>
        <dbReference type="ARBA" id="ARBA00022679"/>
    </source>
</evidence>
<dbReference type="EMBL" id="BAAABY010000026">
    <property type="protein sequence ID" value="GAA0468189.1"/>
    <property type="molecule type" value="Genomic_DNA"/>
</dbReference>
<evidence type="ECO:0000256" key="10">
    <source>
        <dbReference type="SAM" id="Phobius"/>
    </source>
</evidence>
<dbReference type="InterPro" id="IPR050482">
    <property type="entry name" value="Sensor_HK_TwoCompSys"/>
</dbReference>
<evidence type="ECO:0000256" key="3">
    <source>
        <dbReference type="ARBA" id="ARBA00022553"/>
    </source>
</evidence>
<comment type="catalytic activity">
    <reaction evidence="1">
        <text>ATP + protein L-histidine = ADP + protein N-phospho-L-histidine.</text>
        <dbReference type="EC" id="2.7.13.3"/>
    </reaction>
</comment>
<evidence type="ECO:0000313" key="12">
    <source>
        <dbReference type="EMBL" id="GAA0468189.1"/>
    </source>
</evidence>
<evidence type="ECO:0000256" key="2">
    <source>
        <dbReference type="ARBA" id="ARBA00012438"/>
    </source>
</evidence>
<dbReference type="PANTHER" id="PTHR24421">
    <property type="entry name" value="NITRATE/NITRITE SENSOR PROTEIN NARX-RELATED"/>
    <property type="match status" value="1"/>
</dbReference>
<name>A0ABN1A5S9_9ACTN</name>
<dbReference type="Gene3D" id="1.20.5.1930">
    <property type="match status" value="1"/>
</dbReference>
<proteinExistence type="predicted"/>
<keyword evidence="13" id="KW-1185">Reference proteome</keyword>
<dbReference type="Gene3D" id="3.30.565.10">
    <property type="entry name" value="Histidine kinase-like ATPase, C-terminal domain"/>
    <property type="match status" value="1"/>
</dbReference>
<feature type="compositionally biased region" description="Polar residues" evidence="9">
    <location>
        <begin position="581"/>
        <end position="619"/>
    </location>
</feature>
<sequence length="627" mass="64073">MEGAYGAHGADDAYGAYGAGGADGARRKQGDAGYARAGGHPEARIASGVLSGLRRDLFSHPFAFRPLPPLDADRVAGWVPWMPPRTSRYLRWFPHALVLGYAFVLLMFATQAISVGPPLIVLIFGVLVAGPPAMTLVRPVGAFWVSLLAVCFGILGGGGGAWPLSVMGHLATMTLVVLRTRPRLAPEMWAVTFAVLMPGAVVLGSDTGLLPQVALANGVVLLAAAAVRAWREERQQVEETRTVTAVERSRRTTLEERATIARELHDVVAHHMSVIAIQAEAAPYRVRDTPPELATAFSTIRENAVAALTELRRILGVVRSEDPDAFVGPEAPQPTLADLDGLLDSVRGAGLSVTAVVTGAVRQLPQGVELSAYRIIQEALSNTLRHAPGAEAQVEVAYVLGGLGLRVVNGPANRLAKPSPGAGHGVLGMHERVGMLNGEMTNGPTADGGYEVAVFLPAASTPDNPDTPAPGASRTTAASSTPGTSGATGASRTTGTSGATGASRTTGTSGATGASRTTGTSGAAAASGATGASGTIGVSEAAGASGASGGIGTSDGHGSPGGRPIPGTKEPSPTRPMRYPTTGQQPTDAQLTDSLPTNSPSADAQSTDAQPTVSLNMPDTSPERPQE</sequence>
<keyword evidence="7" id="KW-0067">ATP-binding</keyword>
<keyword evidence="3" id="KW-0597">Phosphoprotein</keyword>
<dbReference type="SUPFAM" id="SSF55874">
    <property type="entry name" value="ATPase domain of HSP90 chaperone/DNA topoisomerase II/histidine kinase"/>
    <property type="match status" value="1"/>
</dbReference>
<organism evidence="12 13">
    <name type="scientific">Streptomyces olivaceiscleroticus</name>
    <dbReference type="NCBI Taxonomy" id="68245"/>
    <lineage>
        <taxon>Bacteria</taxon>
        <taxon>Bacillati</taxon>
        <taxon>Actinomycetota</taxon>
        <taxon>Actinomycetes</taxon>
        <taxon>Kitasatosporales</taxon>
        <taxon>Streptomycetaceae</taxon>
        <taxon>Streptomyces</taxon>
    </lineage>
</organism>
<reference evidence="12 13" key="1">
    <citation type="journal article" date="2019" name="Int. J. Syst. Evol. Microbiol.">
        <title>The Global Catalogue of Microorganisms (GCM) 10K type strain sequencing project: providing services to taxonomists for standard genome sequencing and annotation.</title>
        <authorList>
            <consortium name="The Broad Institute Genomics Platform"/>
            <consortium name="The Broad Institute Genome Sequencing Center for Infectious Disease"/>
            <person name="Wu L."/>
            <person name="Ma J."/>
        </authorList>
    </citation>
    <scope>NUCLEOTIDE SEQUENCE [LARGE SCALE GENOMIC DNA]</scope>
    <source>
        <strain evidence="12 13">JCM 4805</strain>
    </source>
</reference>
<evidence type="ECO:0000256" key="7">
    <source>
        <dbReference type="ARBA" id="ARBA00022840"/>
    </source>
</evidence>
<dbReference type="Proteomes" id="UP001500909">
    <property type="component" value="Unassembled WGS sequence"/>
</dbReference>
<feature type="transmembrane region" description="Helical" evidence="10">
    <location>
        <begin position="119"/>
        <end position="137"/>
    </location>
</feature>
<evidence type="ECO:0000256" key="8">
    <source>
        <dbReference type="ARBA" id="ARBA00023012"/>
    </source>
</evidence>
<keyword evidence="4" id="KW-0808">Transferase</keyword>
<feature type="region of interest" description="Disordered" evidence="9">
    <location>
        <begin position="458"/>
        <end position="532"/>
    </location>
</feature>